<evidence type="ECO:0000313" key="2">
    <source>
        <dbReference type="EMBL" id="AIZ42346.1"/>
    </source>
</evidence>
<evidence type="ECO:0000313" key="3">
    <source>
        <dbReference type="Proteomes" id="UP000030786"/>
    </source>
</evidence>
<keyword evidence="1" id="KW-1133">Transmembrane helix</keyword>
<feature type="transmembrane region" description="Helical" evidence="1">
    <location>
        <begin position="461"/>
        <end position="478"/>
    </location>
</feature>
<keyword evidence="1" id="KW-0472">Membrane</keyword>
<feature type="transmembrane region" description="Helical" evidence="1">
    <location>
        <begin position="514"/>
        <end position="534"/>
    </location>
</feature>
<dbReference type="Proteomes" id="UP000030786">
    <property type="component" value="Chromosome"/>
</dbReference>
<accession>A0AAU8RQD9</accession>
<protein>
    <recommendedName>
        <fullName evidence="4">ABC transporter permease</fullName>
    </recommendedName>
</protein>
<reference evidence="2 3" key="1">
    <citation type="journal article" date="2014" name="Environ. Microbiol.">
        <title>Contrasting genomic patterns and infection strategies of two co-existing Bacteroidetes podovirus genera.</title>
        <authorList>
            <person name="Holmfeldt K."/>
            <person name="Howard-Varona C."/>
            <person name="Solonenko N."/>
            <person name="Sullivan M.B."/>
        </authorList>
    </citation>
    <scope>NUCLEOTIDE SEQUENCE [LARGE SCALE GENOMIC DNA]</scope>
    <source>
        <strain evidence="2 3">18</strain>
    </source>
</reference>
<evidence type="ECO:0000256" key="1">
    <source>
        <dbReference type="SAM" id="Phobius"/>
    </source>
</evidence>
<feature type="transmembrane region" description="Helical" evidence="1">
    <location>
        <begin position="541"/>
        <end position="562"/>
    </location>
</feature>
<evidence type="ECO:0008006" key="4">
    <source>
        <dbReference type="Google" id="ProtNLM"/>
    </source>
</evidence>
<dbReference type="EMBL" id="CP009976">
    <property type="protein sequence ID" value="AIZ42346.1"/>
    <property type="molecule type" value="Genomic_DNA"/>
</dbReference>
<feature type="transmembrane region" description="Helical" evidence="1">
    <location>
        <begin position="61"/>
        <end position="80"/>
    </location>
</feature>
<sequence>MKTLFKNLENKHITLKNTKLLPILLITGIFHLIYFIYGFLLTDDPKVFQEYEFHKYYENNLLLIGALTSLLLLIFWIFLMSKQKSFKSFFQFSNRKIFFQFLCYFFISFCLTSFYYSFSIGLMCGIKSNYSNKELAKDIEIVNKAGVFLNFDKAYYSLSNRTYDFPFDKLTSTEISSDATEDYFYNYEDRKYRFWSVKETEETYNEKYRSDNRTVRTKINSDSTKITMISFDSITNVIRNPFDTIPADYLIFKPLPHLKLDTTHTNDFQIGEIIYKENGKIKKAIVEIKNYTNYQLSKAKSYKEYQLNYYNYSSVLIPVKTTIADTNYKFQAEGYHNAHLKKRYNMNKFVHELLNSEDREEQIKKIMADFISLTDKYEIKRNIDAEEWFDLVYNEQSVVRNIIFGTDPNSTDALMTYGTAGYSKKVEDKNPYIDVFSLTSIFHPINNSLKGNLLKKIRSNWNYYLYLAFIYSIIVFVFRISNIKIFITSLILTAVVFIISIGPIDHSKTYFEEVYVQIICLLVLYTSFIVLPYILYKKNKFIFGVLFNLGLICFLPLVYTLLFCVSSLQVLSTKTGSEYFPRYVYNDILTKLGDNLHPILLISGFIFLYYSIPLIKKAITK</sequence>
<organism evidence="2 3">
    <name type="scientific">Cellulophaga baltica 18</name>
    <dbReference type="NCBI Taxonomy" id="1348584"/>
    <lineage>
        <taxon>Bacteria</taxon>
        <taxon>Pseudomonadati</taxon>
        <taxon>Bacteroidota</taxon>
        <taxon>Flavobacteriia</taxon>
        <taxon>Flavobacteriales</taxon>
        <taxon>Flavobacteriaceae</taxon>
        <taxon>Cellulophaga</taxon>
    </lineage>
</organism>
<feature type="transmembrane region" description="Helical" evidence="1">
    <location>
        <begin position="20"/>
        <end position="41"/>
    </location>
</feature>
<dbReference type="AlphaFoldDB" id="A0AAU8RQD9"/>
<name>A0AAU8RQD9_9FLAO</name>
<feature type="transmembrane region" description="Helical" evidence="1">
    <location>
        <begin position="485"/>
        <end position="502"/>
    </location>
</feature>
<dbReference type="KEGG" id="cbat:M666_12585"/>
<proteinExistence type="predicted"/>
<feature type="transmembrane region" description="Helical" evidence="1">
    <location>
        <begin position="596"/>
        <end position="615"/>
    </location>
</feature>
<gene>
    <name evidence="2" type="ORF">M666_12585</name>
</gene>
<feature type="transmembrane region" description="Helical" evidence="1">
    <location>
        <begin position="101"/>
        <end position="123"/>
    </location>
</feature>
<keyword evidence="1" id="KW-0812">Transmembrane</keyword>